<name>A0A1E5QK38_9CYAN</name>
<comment type="caution">
    <text evidence="3">The sequence shown here is derived from an EMBL/GenBank/DDBJ whole genome shotgun (WGS) entry which is preliminary data.</text>
</comment>
<accession>A0A1E5QK38</accession>
<dbReference type="InterPro" id="IPR021787">
    <property type="entry name" value="DUF3352"/>
</dbReference>
<dbReference type="Pfam" id="PF11832">
    <property type="entry name" value="DUF3352"/>
    <property type="match status" value="1"/>
</dbReference>
<dbReference type="OrthoDB" id="451203at2"/>
<reference evidence="3" key="1">
    <citation type="submission" date="2016-09" db="EMBL/GenBank/DDBJ databases">
        <title>Draft genome of thermotolerant cyanobacterium Desertifilum sp. strain IPPAS B-1220.</title>
        <authorList>
            <person name="Sinetova M.A."/>
            <person name="Bolakhan K."/>
            <person name="Zayadan B.K."/>
            <person name="Mironov K.S."/>
            <person name="Ustinova V."/>
            <person name="Kupriyanova E.V."/>
            <person name="Sidorov R.A."/>
            <person name="Skrypnik A.N."/>
            <person name="Gogoleva N.E."/>
            <person name="Gogolev Y.V."/>
            <person name="Los D.A."/>
        </authorList>
    </citation>
    <scope>NUCLEOTIDE SEQUENCE [LARGE SCALE GENOMIC DNA]</scope>
    <source>
        <strain evidence="3">IPPAS B-1220</strain>
    </source>
</reference>
<gene>
    <name evidence="3" type="ORF">BH720_11270</name>
</gene>
<evidence type="ECO:0000256" key="1">
    <source>
        <dbReference type="SAM" id="MobiDB-lite"/>
    </source>
</evidence>
<evidence type="ECO:0000256" key="2">
    <source>
        <dbReference type="SAM" id="Phobius"/>
    </source>
</evidence>
<protein>
    <recommendedName>
        <fullName evidence="4">DUF3352 domain-containing protein</fullName>
    </recommendedName>
</protein>
<sequence length="581" mass="62776">MIADKQKTPLLITVGTAVVFILGGAAAYWFLTQRTGSSGEMPTGANIIPQDALMTVSVTTNETQWERLREFGTPETQAAFDQTLVSFRDRFLATNGFNYQEDIQPWVGQEITFAFLAQKTPAAASDSPTPPPAVVTGDQSVVMILPVANPLRAKQVLDKQASQNTTEWQKREYKGIQVQESRDPNASPFSTAVLEGRFLVVSNDPQAIDRTIDTHKGTPSLAATAGFGQALNQIQTASPFARIFVNVPEAAAFASTNSARPVPPEELAKLRQNQGIAAAVSLESEGVRIRGISWLNPKSEKQHLVDNSANSMPARLPVDTVMMVSGGNLQRLWQDYSQGAAANPVALINPEQMRLALSQTTGLDLDNDLLNWMGGEFSLSVVPSAQATPGLLPLGFVFMVEASDRRAAEKSLERLDGIMSDKYQFKVEEGKVGNLPVVNWQPTFPLSITRGWLDNQTAFLAVGAPITEAFSPKPQSPLAANPLYASTVPTDLEPNNGHFYIDMNRAFNDQTLALPIVPPNQQTWLKAINSLGVTAAVTSARTTRYDVFVNLKKGAKPVALPPPALETPASPVPEAESESAN</sequence>
<dbReference type="AlphaFoldDB" id="A0A1E5QK38"/>
<proteinExistence type="predicted"/>
<evidence type="ECO:0008006" key="4">
    <source>
        <dbReference type="Google" id="ProtNLM"/>
    </source>
</evidence>
<dbReference type="RefSeq" id="WP_069967304.1">
    <property type="nucleotide sequence ID" value="NZ_CM124774.1"/>
</dbReference>
<dbReference type="EMBL" id="MJGC01000054">
    <property type="protein sequence ID" value="OEJ75042.1"/>
    <property type="molecule type" value="Genomic_DNA"/>
</dbReference>
<feature type="region of interest" description="Disordered" evidence="1">
    <location>
        <begin position="557"/>
        <end position="581"/>
    </location>
</feature>
<evidence type="ECO:0000313" key="3">
    <source>
        <dbReference type="EMBL" id="OEJ75042.1"/>
    </source>
</evidence>
<keyword evidence="2" id="KW-1133">Transmembrane helix</keyword>
<dbReference type="STRING" id="1781255.BH720_11270"/>
<organism evidence="3">
    <name type="scientific">Desertifilum tharense IPPAS B-1220</name>
    <dbReference type="NCBI Taxonomy" id="1781255"/>
    <lineage>
        <taxon>Bacteria</taxon>
        <taxon>Bacillati</taxon>
        <taxon>Cyanobacteriota</taxon>
        <taxon>Cyanophyceae</taxon>
        <taxon>Desertifilales</taxon>
        <taxon>Desertifilaceae</taxon>
        <taxon>Desertifilum</taxon>
    </lineage>
</organism>
<keyword evidence="2" id="KW-0472">Membrane</keyword>
<keyword evidence="2" id="KW-0812">Transmembrane</keyword>
<feature type="transmembrane region" description="Helical" evidence="2">
    <location>
        <begin position="12"/>
        <end position="31"/>
    </location>
</feature>